<keyword evidence="2" id="KW-1185">Reference proteome</keyword>
<reference evidence="2" key="1">
    <citation type="journal article" date="2023" name="Mar. Drugs">
        <title>Gemmata algarum, a Novel Planctomycete Isolated from an Algal Mat, Displays Antimicrobial Activity.</title>
        <authorList>
            <person name="Kumar G."/>
            <person name="Kallscheuer N."/>
            <person name="Kashif M."/>
            <person name="Ahamad S."/>
            <person name="Jagadeeshwari U."/>
            <person name="Pannikurungottu S."/>
            <person name="Haufschild T."/>
            <person name="Kabuu M."/>
            <person name="Sasikala C."/>
            <person name="Jogler C."/>
            <person name="Ramana C."/>
        </authorList>
    </citation>
    <scope>NUCLEOTIDE SEQUENCE [LARGE SCALE GENOMIC DNA]</scope>
    <source>
        <strain evidence="2">JC673</strain>
    </source>
</reference>
<organism evidence="1 2">
    <name type="scientific">Gemmata algarum</name>
    <dbReference type="NCBI Taxonomy" id="2975278"/>
    <lineage>
        <taxon>Bacteria</taxon>
        <taxon>Pseudomonadati</taxon>
        <taxon>Planctomycetota</taxon>
        <taxon>Planctomycetia</taxon>
        <taxon>Gemmatales</taxon>
        <taxon>Gemmataceae</taxon>
        <taxon>Gemmata</taxon>
    </lineage>
</organism>
<proteinExistence type="predicted"/>
<dbReference type="RefSeq" id="WP_320685931.1">
    <property type="nucleotide sequence ID" value="NZ_JAXBLV010000088.1"/>
</dbReference>
<dbReference type="EMBL" id="JAXBLV010000088">
    <property type="protein sequence ID" value="MDY3559110.1"/>
    <property type="molecule type" value="Genomic_DNA"/>
</dbReference>
<evidence type="ECO:0000313" key="2">
    <source>
        <dbReference type="Proteomes" id="UP001272242"/>
    </source>
</evidence>
<accession>A0ABU5EXB7</accession>
<name>A0ABU5EXB7_9BACT</name>
<evidence type="ECO:0008006" key="3">
    <source>
        <dbReference type="Google" id="ProtNLM"/>
    </source>
</evidence>
<evidence type="ECO:0000313" key="1">
    <source>
        <dbReference type="EMBL" id="MDY3559110.1"/>
    </source>
</evidence>
<comment type="caution">
    <text evidence="1">The sequence shown here is derived from an EMBL/GenBank/DDBJ whole genome shotgun (WGS) entry which is preliminary data.</text>
</comment>
<gene>
    <name evidence="1" type="ORF">R5W23_006313</name>
</gene>
<dbReference type="Proteomes" id="UP001272242">
    <property type="component" value="Unassembled WGS sequence"/>
</dbReference>
<protein>
    <recommendedName>
        <fullName evidence="3">Restriction endonuclease</fullName>
    </recommendedName>
</protein>
<sequence>MAYSEFDLADVAAKLGVTVTDAPDLFAGVPGVPLSPTVQGLLPLYFPLAIANGTEKARSELLIAPVLADTREQLGRRVSLFSGWDFVVDRAKGLNGVCDYILCGSPQQEFITSPVAVVVEAKNENIKGGLGQCGAEMVAAQLFNERSGRPAESVFGCVTSGNVWRFLQLTGSELRIDQKEYYLTTQPDAIVGILFHMLGGTGATLRGRGDPR</sequence>